<evidence type="ECO:0000259" key="2">
    <source>
        <dbReference type="PROSITE" id="PS51736"/>
    </source>
</evidence>
<feature type="compositionally biased region" description="Basic and acidic residues" evidence="1">
    <location>
        <begin position="149"/>
        <end position="158"/>
    </location>
</feature>
<dbReference type="GO" id="GO:0003677">
    <property type="term" value="F:DNA binding"/>
    <property type="evidence" value="ECO:0007669"/>
    <property type="project" value="InterPro"/>
</dbReference>
<accession>A0A2U1FA46</accession>
<dbReference type="GO" id="GO:0000150">
    <property type="term" value="F:DNA strand exchange activity"/>
    <property type="evidence" value="ECO:0007669"/>
    <property type="project" value="InterPro"/>
</dbReference>
<dbReference type="InterPro" id="IPR036162">
    <property type="entry name" value="Resolvase-like_N_sf"/>
</dbReference>
<dbReference type="InterPro" id="IPR050639">
    <property type="entry name" value="SSR_resolvase"/>
</dbReference>
<dbReference type="InterPro" id="IPR038109">
    <property type="entry name" value="DNA_bind_recomb_sf"/>
</dbReference>
<reference evidence="4 5" key="1">
    <citation type="submission" date="2018-04" db="EMBL/GenBank/DDBJ databases">
        <title>Genomic Encyclopedia of Type Strains, Phase IV (KMG-IV): sequencing the most valuable type-strain genomes for metagenomic binning, comparative biology and taxonomic classification.</title>
        <authorList>
            <person name="Goeker M."/>
        </authorList>
    </citation>
    <scope>NUCLEOTIDE SEQUENCE [LARGE SCALE GENOMIC DNA]</scope>
    <source>
        <strain evidence="4 5">DSM 45771</strain>
    </source>
</reference>
<dbReference type="PROSITE" id="PS51737">
    <property type="entry name" value="RECOMBINASE_DNA_BIND"/>
    <property type="match status" value="1"/>
</dbReference>
<feature type="region of interest" description="Disordered" evidence="1">
    <location>
        <begin position="149"/>
        <end position="182"/>
    </location>
</feature>
<protein>
    <submittedName>
        <fullName evidence="4">DNA invertase Pin-like site-specific DNA recombinase</fullName>
    </submittedName>
</protein>
<dbReference type="Gene3D" id="3.40.50.1390">
    <property type="entry name" value="Resolvase, N-terminal catalytic domain"/>
    <property type="match status" value="1"/>
</dbReference>
<dbReference type="PANTHER" id="PTHR30461">
    <property type="entry name" value="DNA-INVERTASE FROM LAMBDOID PROPHAGE"/>
    <property type="match status" value="1"/>
</dbReference>
<dbReference type="EMBL" id="QEKW01000007">
    <property type="protein sequence ID" value="PVZ09055.1"/>
    <property type="molecule type" value="Genomic_DNA"/>
</dbReference>
<dbReference type="AlphaFoldDB" id="A0A2U1FA46"/>
<dbReference type="Pfam" id="PF00239">
    <property type="entry name" value="Resolvase"/>
    <property type="match status" value="1"/>
</dbReference>
<dbReference type="Pfam" id="PF07508">
    <property type="entry name" value="Recombinase"/>
    <property type="match status" value="1"/>
</dbReference>
<proteinExistence type="predicted"/>
<comment type="caution">
    <text evidence="4">The sequence shown here is derived from an EMBL/GenBank/DDBJ whole genome shotgun (WGS) entry which is preliminary data.</text>
</comment>
<dbReference type="InterPro" id="IPR011109">
    <property type="entry name" value="DNA_bind_recombinase_dom"/>
</dbReference>
<gene>
    <name evidence="4" type="ORF">C8D89_107219</name>
</gene>
<name>A0A2U1FA46_9PSEU</name>
<dbReference type="Gene3D" id="3.90.1750.20">
    <property type="entry name" value="Putative Large Serine Recombinase, Chain B, Domain 2"/>
    <property type="match status" value="1"/>
</dbReference>
<evidence type="ECO:0000256" key="1">
    <source>
        <dbReference type="SAM" id="MobiDB-lite"/>
    </source>
</evidence>
<feature type="domain" description="Resolvase/invertase-type recombinase catalytic" evidence="2">
    <location>
        <begin position="21"/>
        <end position="169"/>
    </location>
</feature>
<evidence type="ECO:0000313" key="5">
    <source>
        <dbReference type="Proteomes" id="UP000245639"/>
    </source>
</evidence>
<dbReference type="CDD" id="cd00338">
    <property type="entry name" value="Ser_Recombinase"/>
    <property type="match status" value="1"/>
</dbReference>
<evidence type="ECO:0000313" key="4">
    <source>
        <dbReference type="EMBL" id="PVZ09055.1"/>
    </source>
</evidence>
<sequence length="476" mass="52105">MHVVFVCAKTRASIFAVTTTRAGVYCRISRDRVGAGLGVERQEQDCRDLAASLGWEVADVYVDNDLSAYSGKPRPQYERALTDLEAGRITAVLAWHTDRLHRSPTELERYIAVCEPRGLPTRTVRAGELDLSTAAGRMTARITGAVARHESEQKGERVKRQKQQAQAQGRWTGGRRPFGFEPDGATVREVEAEAIRDATRRILAGESIRSIVREWNVRGLTTTTGTPWDATRVRQMLLRPRNAGLVGNRARRVVGPAVWPAIVEGEAWQALVALLSDPSRTTHRGTSLRLLGSGLFHCWCGALVRSGGNSAAGRPRYTCTAVSSHVRRVAEPVDEMVTVAVEARLERPDVADLLAPTPADPGPLRERLDVLRARADEIAALFGDGDMTGAQFRRANERVQGEMRDIEAELGRQHTGTALAGIADADDPVAAFREASIERRRAVVDLLATVSLRRGTPGRNSSGAYFDPESIIIGWK</sequence>
<dbReference type="SUPFAM" id="SSF53041">
    <property type="entry name" value="Resolvase-like"/>
    <property type="match status" value="1"/>
</dbReference>
<dbReference type="PANTHER" id="PTHR30461:SF23">
    <property type="entry name" value="DNA RECOMBINASE-RELATED"/>
    <property type="match status" value="1"/>
</dbReference>
<dbReference type="InterPro" id="IPR006119">
    <property type="entry name" value="Resolv_N"/>
</dbReference>
<evidence type="ECO:0000259" key="3">
    <source>
        <dbReference type="PROSITE" id="PS51737"/>
    </source>
</evidence>
<dbReference type="SMART" id="SM00857">
    <property type="entry name" value="Resolvase"/>
    <property type="match status" value="1"/>
</dbReference>
<keyword evidence="5" id="KW-1185">Reference proteome</keyword>
<dbReference type="PROSITE" id="PS51736">
    <property type="entry name" value="RECOMBINASES_3"/>
    <property type="match status" value="1"/>
</dbReference>
<feature type="domain" description="Recombinase" evidence="3">
    <location>
        <begin position="177"/>
        <end position="281"/>
    </location>
</feature>
<organism evidence="4 5">
    <name type="scientific">Actinomycetospora cinnamomea</name>
    <dbReference type="NCBI Taxonomy" id="663609"/>
    <lineage>
        <taxon>Bacteria</taxon>
        <taxon>Bacillati</taxon>
        <taxon>Actinomycetota</taxon>
        <taxon>Actinomycetes</taxon>
        <taxon>Pseudonocardiales</taxon>
        <taxon>Pseudonocardiaceae</taxon>
        <taxon>Actinomycetospora</taxon>
    </lineage>
</organism>
<dbReference type="Proteomes" id="UP000245639">
    <property type="component" value="Unassembled WGS sequence"/>
</dbReference>